<evidence type="ECO:0000313" key="1">
    <source>
        <dbReference type="EMBL" id="KAK7444277.1"/>
    </source>
</evidence>
<dbReference type="Proteomes" id="UP001498398">
    <property type="component" value="Unassembled WGS sequence"/>
</dbReference>
<reference evidence="1 2" key="1">
    <citation type="submission" date="2024-01" db="EMBL/GenBank/DDBJ databases">
        <title>A draft genome for the cacao thread blight pathogen Marasmiellus scandens.</title>
        <authorList>
            <person name="Baruah I.K."/>
            <person name="Leung J."/>
            <person name="Bukari Y."/>
            <person name="Amoako-Attah I."/>
            <person name="Meinhardt L.W."/>
            <person name="Bailey B.A."/>
            <person name="Cohen S.P."/>
        </authorList>
    </citation>
    <scope>NUCLEOTIDE SEQUENCE [LARGE SCALE GENOMIC DNA]</scope>
    <source>
        <strain evidence="1 2">GH-19</strain>
    </source>
</reference>
<dbReference type="Gene3D" id="1.20.930.10">
    <property type="entry name" value="Conserved domain common to transcription factors TFIIS, elongin A, CRSP70"/>
    <property type="match status" value="1"/>
</dbReference>
<organism evidence="1 2">
    <name type="scientific">Marasmiellus scandens</name>
    <dbReference type="NCBI Taxonomy" id="2682957"/>
    <lineage>
        <taxon>Eukaryota</taxon>
        <taxon>Fungi</taxon>
        <taxon>Dikarya</taxon>
        <taxon>Basidiomycota</taxon>
        <taxon>Agaricomycotina</taxon>
        <taxon>Agaricomycetes</taxon>
        <taxon>Agaricomycetidae</taxon>
        <taxon>Agaricales</taxon>
        <taxon>Marasmiineae</taxon>
        <taxon>Omphalotaceae</taxon>
        <taxon>Marasmiellus</taxon>
    </lineage>
</organism>
<evidence type="ECO:0000313" key="2">
    <source>
        <dbReference type="Proteomes" id="UP001498398"/>
    </source>
</evidence>
<protein>
    <submittedName>
        <fullName evidence="1">Transcription factor iws1</fullName>
    </submittedName>
</protein>
<comment type="caution">
    <text evidence="1">The sequence shown here is derived from an EMBL/GenBank/DDBJ whole genome shotgun (WGS) entry which is preliminary data.</text>
</comment>
<gene>
    <name evidence="1" type="primary">IWS1_2</name>
    <name evidence="1" type="ORF">VKT23_015287</name>
</gene>
<proteinExistence type="predicted"/>
<keyword evidence="2" id="KW-1185">Reference proteome</keyword>
<dbReference type="InterPro" id="IPR035441">
    <property type="entry name" value="TFIIS/LEDGF_dom_sf"/>
</dbReference>
<dbReference type="EMBL" id="JBANRG010000051">
    <property type="protein sequence ID" value="KAK7444277.1"/>
    <property type="molecule type" value="Genomic_DNA"/>
</dbReference>
<sequence length="76" mass="8608">MITAANKDIRSNQEKLSATAKLRALPDAMDTLRKASLVQSIIDNLFDSGWNLYLIGHYLHSISDESCLPLFERWSL</sequence>
<accession>A0ABR1J160</accession>
<name>A0ABR1J160_9AGAR</name>